<dbReference type="SMART" id="SM00665">
    <property type="entry name" value="B561"/>
    <property type="match status" value="1"/>
</dbReference>
<dbReference type="PANTHER" id="PTHR45828:SF44">
    <property type="entry name" value="FERRIC-CHELATE REDUCTASE 1-RELATED"/>
    <property type="match status" value="1"/>
</dbReference>
<proteinExistence type="inferred from homology"/>
<dbReference type="Pfam" id="PF02014">
    <property type="entry name" value="Reeler"/>
    <property type="match status" value="1"/>
</dbReference>
<evidence type="ECO:0000259" key="13">
    <source>
        <dbReference type="PROSITE" id="PS50939"/>
    </source>
</evidence>
<gene>
    <name evidence="16" type="primary">LOC114453355</name>
</gene>
<feature type="domain" description="Cytochrome b561" evidence="13">
    <location>
        <begin position="371"/>
        <end position="568"/>
    </location>
</feature>
<feature type="domain" description="DOMON" evidence="12">
    <location>
        <begin position="251"/>
        <end position="367"/>
    </location>
</feature>
<dbReference type="Proteomes" id="UP000515145">
    <property type="component" value="Chromosome 20"/>
</dbReference>
<evidence type="ECO:0000259" key="12">
    <source>
        <dbReference type="PROSITE" id="PS50836"/>
    </source>
</evidence>
<evidence type="ECO:0000313" key="15">
    <source>
        <dbReference type="Proteomes" id="UP000515145"/>
    </source>
</evidence>
<dbReference type="InterPro" id="IPR006593">
    <property type="entry name" value="Cyt_b561/ferric_Rdtase_TM"/>
</dbReference>
<organism evidence="15 16">
    <name type="scientific">Parambassis ranga</name>
    <name type="common">Indian glassy fish</name>
    <dbReference type="NCBI Taxonomy" id="210632"/>
    <lineage>
        <taxon>Eukaryota</taxon>
        <taxon>Metazoa</taxon>
        <taxon>Chordata</taxon>
        <taxon>Craniata</taxon>
        <taxon>Vertebrata</taxon>
        <taxon>Euteleostomi</taxon>
        <taxon>Actinopterygii</taxon>
        <taxon>Neopterygii</taxon>
        <taxon>Teleostei</taxon>
        <taxon>Neoteleostei</taxon>
        <taxon>Acanthomorphata</taxon>
        <taxon>Ovalentaria</taxon>
        <taxon>Ambassidae</taxon>
        <taxon>Parambassis</taxon>
    </lineage>
</organism>
<dbReference type="InParanoid" id="A0A6P7KNL1"/>
<evidence type="ECO:0000256" key="5">
    <source>
        <dbReference type="ARBA" id="ARBA00022692"/>
    </source>
</evidence>
<dbReference type="Gene3D" id="2.60.40.4060">
    <property type="entry name" value="Reeler domain"/>
    <property type="match status" value="1"/>
</dbReference>
<dbReference type="InterPro" id="IPR051237">
    <property type="entry name" value="Ferric-chelate_Red/DefProt"/>
</dbReference>
<dbReference type="PROSITE" id="PS51019">
    <property type="entry name" value="REELIN"/>
    <property type="match status" value="1"/>
</dbReference>
<evidence type="ECO:0000313" key="16">
    <source>
        <dbReference type="RefSeq" id="XP_028289016.1"/>
    </source>
</evidence>
<dbReference type="FunCoup" id="A0A6P7KNL1">
    <property type="interactions" value="40"/>
</dbReference>
<keyword evidence="8" id="KW-0408">Iron</keyword>
<feature type="transmembrane region" description="Helical" evidence="11">
    <location>
        <begin position="588"/>
        <end position="610"/>
    </location>
</feature>
<dbReference type="FunFam" id="2.60.40.4060:FF:000003">
    <property type="entry name" value="Ferric chelate reductase 1"/>
    <property type="match status" value="1"/>
</dbReference>
<dbReference type="OrthoDB" id="2419613at2759"/>
<comment type="cofactor">
    <cofactor evidence="1">
        <name>heme b</name>
        <dbReference type="ChEBI" id="CHEBI:60344"/>
    </cofactor>
</comment>
<dbReference type="InterPro" id="IPR005018">
    <property type="entry name" value="DOMON_domain"/>
</dbReference>
<evidence type="ECO:0000256" key="2">
    <source>
        <dbReference type="ARBA" id="ARBA00004141"/>
    </source>
</evidence>
<accession>A0A6P7KNL1</accession>
<evidence type="ECO:0000256" key="7">
    <source>
        <dbReference type="ARBA" id="ARBA00022989"/>
    </source>
</evidence>
<evidence type="ECO:0000256" key="10">
    <source>
        <dbReference type="ARBA" id="ARBA00023180"/>
    </source>
</evidence>
<dbReference type="PROSITE" id="PS50836">
    <property type="entry name" value="DOMON"/>
    <property type="match status" value="1"/>
</dbReference>
<keyword evidence="5 11" id="KW-0812">Transmembrane</keyword>
<dbReference type="Pfam" id="PF03351">
    <property type="entry name" value="DOMON"/>
    <property type="match status" value="1"/>
</dbReference>
<evidence type="ECO:0000256" key="4">
    <source>
        <dbReference type="ARBA" id="ARBA00022448"/>
    </source>
</evidence>
<dbReference type="SMART" id="SM00664">
    <property type="entry name" value="DoH"/>
    <property type="match status" value="1"/>
</dbReference>
<keyword evidence="6" id="KW-0249">Electron transport</keyword>
<sequence>MKTRLPDVPPPFSSGIVSAPPELLSVESQRCVGRFVCFSQLQQCVWKEGGNFTEMDLVVVLLLLCGAPVVRGYGSGLVMDSCEDMRPRHGQNSPQTGSSPFTIITEKSTYSAGEDVKVKLQAPASTPFTGFLLEAREVGSQTPVGSYTVTDGQARLLTCSQRPNSAVSHRSNSAKTNIQVLWRSGTSGDMKNIEFHASFVQTYSTFWVDVKSPVLNFTGRSSQPGISSADCGVSKVCLSKPSNCDPSVSSDCFFMSAMLSSPDGAAVRYELAGPSGGYISFGFSDDQHMGSDDIYICGVGSSGLVELQHAFSTGETAPGLLPLGNVSGVETSMEQGVIRCSFTTINIISTQRTSGFNQTYYLMFAHGPSSNGRIQFHTGTFISSEKVDISRPQAVQQSGQPYIIRAHGALMLTAWMTTASLGMMVARYLKGALTGKNLFGKDVWFVVHVAVMTVTVAATIIAFILAFSHARDWSGGAHPVLGCLVMILSILQPVGALLRCGPQHPKRFLFNWSHALNGAAIKGLSVAAIFTGLERIDSSADQWMMKVMGGFVGWEALCYTLQEAHFRWRVHSTDTSTTVLESNKIDGLLMVLFLLGNLPFLVALLVGIGMSEDD</sequence>
<reference evidence="16" key="1">
    <citation type="submission" date="2025-08" db="UniProtKB">
        <authorList>
            <consortium name="RefSeq"/>
        </authorList>
    </citation>
    <scope>IDENTIFICATION</scope>
</reference>
<dbReference type="CDD" id="cd09628">
    <property type="entry name" value="DOMON_SDR_2_like"/>
    <property type="match status" value="1"/>
</dbReference>
<feature type="transmembrane region" description="Helical" evidence="11">
    <location>
        <begin position="443"/>
        <end position="467"/>
    </location>
</feature>
<comment type="subcellular location">
    <subcellularLocation>
        <location evidence="2">Membrane</location>
        <topology evidence="2">Multi-pass membrane protein</topology>
    </subcellularLocation>
</comment>
<dbReference type="GeneID" id="114453355"/>
<dbReference type="InterPro" id="IPR002861">
    <property type="entry name" value="Reeler_dom"/>
</dbReference>
<evidence type="ECO:0000256" key="8">
    <source>
        <dbReference type="ARBA" id="ARBA00023004"/>
    </source>
</evidence>
<evidence type="ECO:0000256" key="6">
    <source>
        <dbReference type="ARBA" id="ARBA00022982"/>
    </source>
</evidence>
<keyword evidence="4" id="KW-0813">Transport</keyword>
<feature type="transmembrane region" description="Helical" evidence="11">
    <location>
        <begin position="402"/>
        <end position="422"/>
    </location>
</feature>
<dbReference type="CDD" id="cd08544">
    <property type="entry name" value="Reeler"/>
    <property type="match status" value="1"/>
</dbReference>
<evidence type="ECO:0000256" key="3">
    <source>
        <dbReference type="ARBA" id="ARBA00009195"/>
    </source>
</evidence>
<keyword evidence="9 11" id="KW-0472">Membrane</keyword>
<name>A0A6P7KNL1_9TELE</name>
<dbReference type="CDD" id="cd08760">
    <property type="entry name" value="Cyt_b561_FRRS1_like"/>
    <property type="match status" value="1"/>
</dbReference>
<keyword evidence="10" id="KW-0325">Glycoprotein</keyword>
<keyword evidence="15" id="KW-1185">Reference proteome</keyword>
<feature type="domain" description="Reelin" evidence="14">
    <location>
        <begin position="63"/>
        <end position="230"/>
    </location>
</feature>
<keyword evidence="7 11" id="KW-1133">Transmembrane helix</keyword>
<comment type="similarity">
    <text evidence="3">Belongs to the FRRS1 family.</text>
</comment>
<feature type="transmembrane region" description="Helical" evidence="11">
    <location>
        <begin position="479"/>
        <end position="498"/>
    </location>
</feature>
<dbReference type="AlphaFoldDB" id="A0A6P7KNL1"/>
<dbReference type="InterPro" id="IPR042307">
    <property type="entry name" value="Reeler_sf"/>
</dbReference>
<protein>
    <submittedName>
        <fullName evidence="16">Ferric-chelate reductase 1 isoform X1</fullName>
    </submittedName>
</protein>
<dbReference type="RefSeq" id="XP_028289016.1">
    <property type="nucleotide sequence ID" value="XM_028433215.1"/>
</dbReference>
<evidence type="ECO:0000256" key="1">
    <source>
        <dbReference type="ARBA" id="ARBA00001970"/>
    </source>
</evidence>
<dbReference type="PANTHER" id="PTHR45828">
    <property type="entry name" value="CYTOCHROME B561/FERRIC REDUCTASE TRANSMEMBRANE"/>
    <property type="match status" value="1"/>
</dbReference>
<dbReference type="PROSITE" id="PS50939">
    <property type="entry name" value="CYTOCHROME_B561"/>
    <property type="match status" value="1"/>
</dbReference>
<evidence type="ECO:0000256" key="11">
    <source>
        <dbReference type="SAM" id="Phobius"/>
    </source>
</evidence>
<evidence type="ECO:0000259" key="14">
    <source>
        <dbReference type="PROSITE" id="PS51019"/>
    </source>
</evidence>
<dbReference type="GO" id="GO:0016020">
    <property type="term" value="C:membrane"/>
    <property type="evidence" value="ECO:0007669"/>
    <property type="project" value="UniProtKB-SubCell"/>
</dbReference>
<dbReference type="Gene3D" id="1.20.120.1770">
    <property type="match status" value="1"/>
</dbReference>
<evidence type="ECO:0000256" key="9">
    <source>
        <dbReference type="ARBA" id="ARBA00023136"/>
    </source>
</evidence>